<dbReference type="EMBL" id="CM044701">
    <property type="protein sequence ID" value="KAI5680984.1"/>
    <property type="molecule type" value="Genomic_DNA"/>
</dbReference>
<gene>
    <name evidence="1" type="ORF">M9H77_02211</name>
</gene>
<comment type="caution">
    <text evidence="1">The sequence shown here is derived from an EMBL/GenBank/DDBJ whole genome shotgun (WGS) entry which is preliminary data.</text>
</comment>
<evidence type="ECO:0000313" key="1">
    <source>
        <dbReference type="EMBL" id="KAI5680984.1"/>
    </source>
</evidence>
<sequence>MDSSASSPSSSSVAVASNNNNGSSGINNSSSRESALSPSAAPLVSPPVPVEDDAAISVAAGLAKEAALLFQSGKFVECINVLNQLLQKKEGDPKILHNIAIAENFQGGCTDPKKLLEVLNNVKKRSEELARSSEEQTEAVNNIGSKISVGSKGSVAQFSVTSSSPVVYIDEFDTSVTMFNMAVIWFYLHEYTKSFSILDSLYQNIEPIDEGTALRISLLLLDVGLLSNHASRIADVITYVEKVFCMNTFSNQVDNGSSMQHQYTGVPKSSSLPSSATTPDASGPDTAHSNTLENSLSRTFSEEGLEDESLQLLSSLDITRENPPRPSGLESSNDFTRTQAEDSISTMDLRLKLHLYKVRFLLLTRNLKAAKREVKMAMNVARGKDYTMALYLKSQLEYARGNHRKAIKLLMASSNRTEMGISSIYHNNLGCIYYRLGKLNTSSVFFSRALNNSSSLRKERPLKLATLSQDKSLLIVYNCGMLHLACGKPLQAARCFQKASVIFYNRPLIWLRIAESCLMALEKGILNSGSPVSGGSDVKVHVVGKGKWRQLALQDSNSRNGQVDFVREEFSSGVDKQASLSVPFARQCLLNALHLVDSSDSKYLRYSKSGFATSATSGGNESGDAVAAKSTNYKNVGDDPKAPNATVGSAQANANGEAKEQKGGNVQNASWQNSFSDYEEVCRKEHHMIKQAILANLAYVELELGNPLKALSTARSLLKLPDCSRIYTFLGNLYAAEALCLLNRPKEAAEHLFVYLAVDKNVELPYSEDDFEKWRVEKVVDFEDANGSLGPANASSPDESQGFVFLKPEEARGSLYANLAALSTTQGDVEQAKQFLSQALSAMPNSQEVILTAIYLDLVQGKVDDALARLKQYNSIRYVPGSLTLNGSN</sequence>
<dbReference type="Proteomes" id="UP001060085">
    <property type="component" value="Linkage Group LG01"/>
</dbReference>
<evidence type="ECO:0000313" key="2">
    <source>
        <dbReference type="Proteomes" id="UP001060085"/>
    </source>
</evidence>
<organism evidence="1 2">
    <name type="scientific">Catharanthus roseus</name>
    <name type="common">Madagascar periwinkle</name>
    <name type="synonym">Vinca rosea</name>
    <dbReference type="NCBI Taxonomy" id="4058"/>
    <lineage>
        <taxon>Eukaryota</taxon>
        <taxon>Viridiplantae</taxon>
        <taxon>Streptophyta</taxon>
        <taxon>Embryophyta</taxon>
        <taxon>Tracheophyta</taxon>
        <taxon>Spermatophyta</taxon>
        <taxon>Magnoliopsida</taxon>
        <taxon>eudicotyledons</taxon>
        <taxon>Gunneridae</taxon>
        <taxon>Pentapetalae</taxon>
        <taxon>asterids</taxon>
        <taxon>lamiids</taxon>
        <taxon>Gentianales</taxon>
        <taxon>Apocynaceae</taxon>
        <taxon>Rauvolfioideae</taxon>
        <taxon>Vinceae</taxon>
        <taxon>Catharanthinae</taxon>
        <taxon>Catharanthus</taxon>
    </lineage>
</organism>
<accession>A0ACC0C865</accession>
<name>A0ACC0C865_CATRO</name>
<keyword evidence="2" id="KW-1185">Reference proteome</keyword>
<protein>
    <submittedName>
        <fullName evidence="1">Uncharacterized protein</fullName>
    </submittedName>
</protein>
<proteinExistence type="predicted"/>
<reference evidence="2" key="1">
    <citation type="journal article" date="2023" name="Nat. Plants">
        <title>Single-cell RNA sequencing provides a high-resolution roadmap for understanding the multicellular compartmentation of specialized metabolism.</title>
        <authorList>
            <person name="Sun S."/>
            <person name="Shen X."/>
            <person name="Li Y."/>
            <person name="Li Y."/>
            <person name="Wang S."/>
            <person name="Li R."/>
            <person name="Zhang H."/>
            <person name="Shen G."/>
            <person name="Guo B."/>
            <person name="Wei J."/>
            <person name="Xu J."/>
            <person name="St-Pierre B."/>
            <person name="Chen S."/>
            <person name="Sun C."/>
        </authorList>
    </citation>
    <scope>NUCLEOTIDE SEQUENCE [LARGE SCALE GENOMIC DNA]</scope>
</reference>